<dbReference type="AlphaFoldDB" id="A0A9J7XIM7"/>
<dbReference type="GO" id="GO:0005634">
    <property type="term" value="C:nucleus"/>
    <property type="evidence" value="ECO:0007669"/>
    <property type="project" value="InterPro"/>
</dbReference>
<sequence>MRSVYVSGLAINNLSHLPPHISAKDRAKKYPNMLHESGGKLFCSLCNKILDYKRKSTIDYHLSGSKHLRQTDLWNQRKYKQLTMSEMCGSLEIYDYDWVRLCTALNIHLSKSDHPLVRNIPKSHQLQEKYLGEVSREEKEGRKVKLSGEPAAVIFDETPDVEGRCILNIDSTTKKR</sequence>
<dbReference type="GO" id="GO:0006357">
    <property type="term" value="P:regulation of transcription by RNA polymerase II"/>
    <property type="evidence" value="ECO:0007669"/>
    <property type="project" value="InterPro"/>
</dbReference>
<dbReference type="GO" id="GO:0003690">
    <property type="term" value="F:double-stranded DNA binding"/>
    <property type="evidence" value="ECO:0007669"/>
    <property type="project" value="InterPro"/>
</dbReference>
<evidence type="ECO:0000313" key="1">
    <source>
        <dbReference type="Ensembl" id="ENSCCRP00000106226.1"/>
    </source>
</evidence>
<organism evidence="1 2">
    <name type="scientific">Cyprinus carpio carpio</name>
    <dbReference type="NCBI Taxonomy" id="630221"/>
    <lineage>
        <taxon>Eukaryota</taxon>
        <taxon>Metazoa</taxon>
        <taxon>Chordata</taxon>
        <taxon>Craniata</taxon>
        <taxon>Vertebrata</taxon>
        <taxon>Euteleostomi</taxon>
        <taxon>Actinopterygii</taxon>
        <taxon>Neopterygii</taxon>
        <taxon>Teleostei</taxon>
        <taxon>Ostariophysi</taxon>
        <taxon>Cypriniformes</taxon>
        <taxon>Cyprinidae</taxon>
        <taxon>Cyprininae</taxon>
        <taxon>Cyprinus</taxon>
    </lineage>
</organism>
<dbReference type="GeneTree" id="ENSGT00970000193821"/>
<dbReference type="PANTHER" id="PTHR32344:SF1">
    <property type="entry name" value="U1-TYPE DOMAIN-CONTAINING PROTEIN"/>
    <property type="match status" value="1"/>
</dbReference>
<dbReference type="Proteomes" id="UP001108240">
    <property type="component" value="Unplaced"/>
</dbReference>
<proteinExistence type="predicted"/>
<reference evidence="1" key="2">
    <citation type="submission" date="2025-09" db="UniProtKB">
        <authorList>
            <consortium name="Ensembl"/>
        </authorList>
    </citation>
    <scope>IDENTIFICATION</scope>
</reference>
<name>A0A9J7XIM7_CYPCA</name>
<dbReference type="OMA" id="LTMSEMC"/>
<dbReference type="InterPro" id="IPR033375">
    <property type="entry name" value="Cggbp1"/>
</dbReference>
<keyword evidence="2" id="KW-1185">Reference proteome</keyword>
<evidence type="ECO:0000313" key="2">
    <source>
        <dbReference type="Proteomes" id="UP001108240"/>
    </source>
</evidence>
<reference evidence="1" key="1">
    <citation type="submission" date="2025-08" db="UniProtKB">
        <authorList>
            <consortium name="Ensembl"/>
        </authorList>
    </citation>
    <scope>IDENTIFICATION</scope>
</reference>
<accession>A0A9J7XIM7</accession>
<dbReference type="PANTHER" id="PTHR32344">
    <property type="entry name" value="U1-TYPE DOMAIN-CONTAINING PROTEIN"/>
    <property type="match status" value="1"/>
</dbReference>
<dbReference type="Ensembl" id="ENSCCRT00000172040.1">
    <property type="protein sequence ID" value="ENSCCRP00000106226.1"/>
    <property type="gene ID" value="ENSCCRG00000076467.1"/>
</dbReference>
<evidence type="ECO:0008006" key="3">
    <source>
        <dbReference type="Google" id="ProtNLM"/>
    </source>
</evidence>
<protein>
    <recommendedName>
        <fullName evidence="3">U1-type domain-containing protein</fullName>
    </recommendedName>
</protein>